<dbReference type="AlphaFoldDB" id="A0A3M0K5U8"/>
<gene>
    <name evidence="2" type="ORF">DUI87_15884</name>
</gene>
<feature type="compositionally biased region" description="Basic and acidic residues" evidence="1">
    <location>
        <begin position="24"/>
        <end position="33"/>
    </location>
</feature>
<proteinExistence type="predicted"/>
<organism evidence="2 3">
    <name type="scientific">Hirundo rustica rustica</name>
    <dbReference type="NCBI Taxonomy" id="333673"/>
    <lineage>
        <taxon>Eukaryota</taxon>
        <taxon>Metazoa</taxon>
        <taxon>Chordata</taxon>
        <taxon>Craniata</taxon>
        <taxon>Vertebrata</taxon>
        <taxon>Euteleostomi</taxon>
        <taxon>Archelosauria</taxon>
        <taxon>Archosauria</taxon>
        <taxon>Dinosauria</taxon>
        <taxon>Saurischia</taxon>
        <taxon>Theropoda</taxon>
        <taxon>Coelurosauria</taxon>
        <taxon>Aves</taxon>
        <taxon>Neognathae</taxon>
        <taxon>Neoaves</taxon>
        <taxon>Telluraves</taxon>
        <taxon>Australaves</taxon>
        <taxon>Passeriformes</taxon>
        <taxon>Sylvioidea</taxon>
        <taxon>Hirundinidae</taxon>
        <taxon>Hirundo</taxon>
    </lineage>
</organism>
<protein>
    <submittedName>
        <fullName evidence="2">Uncharacterized protein</fullName>
    </submittedName>
</protein>
<accession>A0A3M0K5U8</accession>
<dbReference type="Proteomes" id="UP000269221">
    <property type="component" value="Unassembled WGS sequence"/>
</dbReference>
<name>A0A3M0K5U8_HIRRU</name>
<comment type="caution">
    <text evidence="2">The sequence shown here is derived from an EMBL/GenBank/DDBJ whole genome shotgun (WGS) entry which is preliminary data.</text>
</comment>
<sequence length="171" mass="18850">MVKTVVKQLCPAAHGGSWGSRDPPAAHRGDPHQTRWMPKRQVDGCETMGSETHAGTGLWQLPADPCGERSPCWSRFSGWICDTVGGPHWSKLRTLAHSHPDGNHRKDEVERDLLTNPLIKQDHLVAQDHVQTGFEYHQGKTAFDPHNPNKTLTGARSKAVSFSIDSSFGGQ</sequence>
<keyword evidence="3" id="KW-1185">Reference proteome</keyword>
<feature type="region of interest" description="Disordered" evidence="1">
    <location>
        <begin position="12"/>
        <end position="36"/>
    </location>
</feature>
<dbReference type="EMBL" id="QRBI01000120">
    <property type="protein sequence ID" value="RMC06450.1"/>
    <property type="molecule type" value="Genomic_DNA"/>
</dbReference>
<evidence type="ECO:0000256" key="1">
    <source>
        <dbReference type="SAM" id="MobiDB-lite"/>
    </source>
</evidence>
<reference evidence="2 3" key="1">
    <citation type="submission" date="2018-07" db="EMBL/GenBank/DDBJ databases">
        <title>A high quality draft genome assembly of the barn swallow (H. rustica rustica).</title>
        <authorList>
            <person name="Formenti G."/>
            <person name="Chiara M."/>
            <person name="Poveda L."/>
            <person name="Francoijs K.-J."/>
            <person name="Bonisoli-Alquati A."/>
            <person name="Canova L."/>
            <person name="Gianfranceschi L."/>
            <person name="Horner D.S."/>
            <person name="Saino N."/>
        </authorList>
    </citation>
    <scope>NUCLEOTIDE SEQUENCE [LARGE SCALE GENOMIC DNA]</scope>
    <source>
        <strain evidence="2">Chelidonia</strain>
        <tissue evidence="2">Blood</tissue>
    </source>
</reference>
<evidence type="ECO:0000313" key="2">
    <source>
        <dbReference type="EMBL" id="RMC06450.1"/>
    </source>
</evidence>
<evidence type="ECO:0000313" key="3">
    <source>
        <dbReference type="Proteomes" id="UP000269221"/>
    </source>
</evidence>
<dbReference type="OrthoDB" id="10507569at2759"/>